<reference evidence="3 4" key="1">
    <citation type="submission" date="2019-03" db="EMBL/GenBank/DDBJ databases">
        <title>Genomic Encyclopedia of Archaeal and Bacterial Type Strains, Phase II (KMG-II): from individual species to whole genera.</title>
        <authorList>
            <person name="Goeker M."/>
        </authorList>
    </citation>
    <scope>NUCLEOTIDE SEQUENCE [LARGE SCALE GENOMIC DNA]</scope>
    <source>
        <strain evidence="3 4">DSM 28213</strain>
    </source>
</reference>
<dbReference type="CDD" id="cd07891">
    <property type="entry name" value="CYTH-like_CthTTM-like_1"/>
    <property type="match status" value="1"/>
</dbReference>
<dbReference type="OrthoDB" id="9805588at2"/>
<name>A0A4R7F0X6_9FLAO</name>
<accession>A0A4R7F0X6</accession>
<comment type="caution">
    <text evidence="3">The sequence shown here is derived from an EMBL/GenBank/DDBJ whole genome shotgun (WGS) entry which is preliminary data.</text>
</comment>
<dbReference type="InterPro" id="IPR012042">
    <property type="entry name" value="NeuTTM/CthTTM-like"/>
</dbReference>
<proteinExistence type="predicted"/>
<keyword evidence="4" id="KW-1185">Reference proteome</keyword>
<gene>
    <name evidence="3" type="ORF">C8P70_11943</name>
</gene>
<dbReference type="InterPro" id="IPR033469">
    <property type="entry name" value="CYTH-like_dom_sf"/>
</dbReference>
<dbReference type="PROSITE" id="PS51707">
    <property type="entry name" value="CYTH"/>
    <property type="match status" value="1"/>
</dbReference>
<dbReference type="PANTHER" id="PTHR40114:SF1">
    <property type="entry name" value="SLR0698 PROTEIN"/>
    <property type="match status" value="1"/>
</dbReference>
<dbReference type="AlphaFoldDB" id="A0A4R7F0X6"/>
<feature type="active site" description="Proton acceptor" evidence="1">
    <location>
        <position position="29"/>
    </location>
</feature>
<dbReference type="InterPro" id="IPR023577">
    <property type="entry name" value="CYTH_domain"/>
</dbReference>
<evidence type="ECO:0000256" key="1">
    <source>
        <dbReference type="PIRSR" id="PIRSR016487-1"/>
    </source>
</evidence>
<evidence type="ECO:0000259" key="2">
    <source>
        <dbReference type="PROSITE" id="PS51707"/>
    </source>
</evidence>
<evidence type="ECO:0000313" key="4">
    <source>
        <dbReference type="Proteomes" id="UP000295215"/>
    </source>
</evidence>
<dbReference type="PANTHER" id="PTHR40114">
    <property type="entry name" value="SLR0698 PROTEIN"/>
    <property type="match status" value="1"/>
</dbReference>
<sequence length="155" mass="18324">MIEIERKFLVSSHAFVEESHCSNEISQGYLNSNPDRTVRIRIRDKQAFITIKGKSNISGTSRFEWEKEIDYIEGMQLLNLCEDFVISKTRYLIKKQNHIFEVDIFHGDNKGLILAEIELTSDDEIFEKPEWLGEEVTGKNQYYNSYISKFPYKKW</sequence>
<protein>
    <submittedName>
        <fullName evidence="3">CYTH domain-containing protein</fullName>
    </submittedName>
</protein>
<dbReference type="EMBL" id="SOAG01000019">
    <property type="protein sequence ID" value="TDS56607.1"/>
    <property type="molecule type" value="Genomic_DNA"/>
</dbReference>
<organism evidence="3 4">
    <name type="scientific">Myroides indicus</name>
    <dbReference type="NCBI Taxonomy" id="1323422"/>
    <lineage>
        <taxon>Bacteria</taxon>
        <taxon>Pseudomonadati</taxon>
        <taxon>Bacteroidota</taxon>
        <taxon>Flavobacteriia</taxon>
        <taxon>Flavobacteriales</taxon>
        <taxon>Flavobacteriaceae</taxon>
        <taxon>Myroides</taxon>
    </lineage>
</organism>
<evidence type="ECO:0000313" key="3">
    <source>
        <dbReference type="EMBL" id="TDS56607.1"/>
    </source>
</evidence>
<dbReference type="RefSeq" id="WP_133712992.1">
    <property type="nucleotide sequence ID" value="NZ_SOAG01000019.1"/>
</dbReference>
<dbReference type="Pfam" id="PF01928">
    <property type="entry name" value="CYTH"/>
    <property type="match status" value="1"/>
</dbReference>
<dbReference type="Proteomes" id="UP000295215">
    <property type="component" value="Unassembled WGS sequence"/>
</dbReference>
<dbReference type="PIRSF" id="PIRSF016487">
    <property type="entry name" value="CYTH_UCP016487"/>
    <property type="match status" value="1"/>
</dbReference>
<feature type="domain" description="CYTH" evidence="2">
    <location>
        <begin position="1"/>
        <end position="149"/>
    </location>
</feature>
<dbReference type="SUPFAM" id="SSF55154">
    <property type="entry name" value="CYTH-like phosphatases"/>
    <property type="match status" value="1"/>
</dbReference>
<dbReference type="SMART" id="SM01118">
    <property type="entry name" value="CYTH"/>
    <property type="match status" value="1"/>
</dbReference>
<dbReference type="Gene3D" id="2.40.320.10">
    <property type="entry name" value="Hypothetical Protein Pfu-838710-001"/>
    <property type="match status" value="1"/>
</dbReference>